<evidence type="ECO:0000313" key="1">
    <source>
        <dbReference type="EMBL" id="EDR07092.1"/>
    </source>
</evidence>
<evidence type="ECO:0000313" key="2">
    <source>
        <dbReference type="Proteomes" id="UP000001194"/>
    </source>
</evidence>
<dbReference type="AlphaFoldDB" id="B0DE80"/>
<dbReference type="HOGENOM" id="CLU_1635687_0_0_1"/>
<gene>
    <name evidence="1" type="ORF">LACBIDRAFT_328029</name>
</gene>
<reference evidence="1 2" key="1">
    <citation type="journal article" date="2008" name="Nature">
        <title>The genome of Laccaria bicolor provides insights into mycorrhizal symbiosis.</title>
        <authorList>
            <person name="Martin F."/>
            <person name="Aerts A."/>
            <person name="Ahren D."/>
            <person name="Brun A."/>
            <person name="Danchin E.G.J."/>
            <person name="Duchaussoy F."/>
            <person name="Gibon J."/>
            <person name="Kohler A."/>
            <person name="Lindquist E."/>
            <person name="Pereda V."/>
            <person name="Salamov A."/>
            <person name="Shapiro H.J."/>
            <person name="Wuyts J."/>
            <person name="Blaudez D."/>
            <person name="Buee M."/>
            <person name="Brokstein P."/>
            <person name="Canbaeck B."/>
            <person name="Cohen D."/>
            <person name="Courty P.E."/>
            <person name="Coutinho P.M."/>
            <person name="Delaruelle C."/>
            <person name="Detter J.C."/>
            <person name="Deveau A."/>
            <person name="DiFazio S."/>
            <person name="Duplessis S."/>
            <person name="Fraissinet-Tachet L."/>
            <person name="Lucic E."/>
            <person name="Frey-Klett P."/>
            <person name="Fourrey C."/>
            <person name="Feussner I."/>
            <person name="Gay G."/>
            <person name="Grimwood J."/>
            <person name="Hoegger P.J."/>
            <person name="Jain P."/>
            <person name="Kilaru S."/>
            <person name="Labbe J."/>
            <person name="Lin Y.C."/>
            <person name="Legue V."/>
            <person name="Le Tacon F."/>
            <person name="Marmeisse R."/>
            <person name="Melayah D."/>
            <person name="Montanini B."/>
            <person name="Muratet M."/>
            <person name="Nehls U."/>
            <person name="Niculita-Hirzel H."/>
            <person name="Oudot-Le Secq M.P."/>
            <person name="Peter M."/>
            <person name="Quesneville H."/>
            <person name="Rajashekar B."/>
            <person name="Reich M."/>
            <person name="Rouhier N."/>
            <person name="Schmutz J."/>
            <person name="Yin T."/>
            <person name="Chalot M."/>
            <person name="Henrissat B."/>
            <person name="Kuees U."/>
            <person name="Lucas S."/>
            <person name="Van de Peer Y."/>
            <person name="Podila G.K."/>
            <person name="Polle A."/>
            <person name="Pukkila P.J."/>
            <person name="Richardson P.M."/>
            <person name="Rouze P."/>
            <person name="Sanders I.R."/>
            <person name="Stajich J.E."/>
            <person name="Tunlid A."/>
            <person name="Tuskan G."/>
            <person name="Grigoriev I.V."/>
        </authorList>
    </citation>
    <scope>NUCLEOTIDE SEQUENCE [LARGE SCALE GENOMIC DNA]</scope>
    <source>
        <strain evidence="2">S238N-H82 / ATCC MYA-4686</strain>
    </source>
</reference>
<dbReference type="RefSeq" id="XP_001882023.1">
    <property type="nucleotide sequence ID" value="XM_001881988.1"/>
</dbReference>
<proteinExistence type="predicted"/>
<sequence length="162" mass="18344">MLLEQPATSRPLGPIAVGRRLRFLALGRGLSSLWWFLSLLTHHKRLDLDFPDETLVRLLKRPDRREESPPRATELCLLPVVAPVEAGARRFSISQALRCLRRQQSIEVGGRIVKVGAMSHRFGKVLSPCAAEVVRRSEHLRLRKEFFAGMRFEVRRTPSGGA</sequence>
<protein>
    <submittedName>
        <fullName evidence="1">Predicted protein</fullName>
    </submittedName>
</protein>
<organism evidence="2">
    <name type="scientific">Laccaria bicolor (strain S238N-H82 / ATCC MYA-4686)</name>
    <name type="common">Bicoloured deceiver</name>
    <name type="synonym">Laccaria laccata var. bicolor</name>
    <dbReference type="NCBI Taxonomy" id="486041"/>
    <lineage>
        <taxon>Eukaryota</taxon>
        <taxon>Fungi</taxon>
        <taxon>Dikarya</taxon>
        <taxon>Basidiomycota</taxon>
        <taxon>Agaricomycotina</taxon>
        <taxon>Agaricomycetes</taxon>
        <taxon>Agaricomycetidae</taxon>
        <taxon>Agaricales</taxon>
        <taxon>Agaricineae</taxon>
        <taxon>Hydnangiaceae</taxon>
        <taxon>Laccaria</taxon>
    </lineage>
</organism>
<dbReference type="EMBL" id="DS547105">
    <property type="protein sequence ID" value="EDR07092.1"/>
    <property type="molecule type" value="Genomic_DNA"/>
</dbReference>
<dbReference type="KEGG" id="lbc:LACBIDRAFT_328029"/>
<name>B0DE80_LACBS</name>
<dbReference type="GeneID" id="6077828"/>
<dbReference type="Proteomes" id="UP000001194">
    <property type="component" value="Unassembled WGS sequence"/>
</dbReference>
<accession>B0DE80</accession>
<dbReference type="InParanoid" id="B0DE80"/>
<keyword evidence="2" id="KW-1185">Reference proteome</keyword>